<reference evidence="3 4" key="1">
    <citation type="journal article" date="2016" name="Nat. Commun.">
        <title>Thousands of microbial genomes shed light on interconnected biogeochemical processes in an aquifer system.</title>
        <authorList>
            <person name="Anantharaman K."/>
            <person name="Brown C.T."/>
            <person name="Hug L.A."/>
            <person name="Sharon I."/>
            <person name="Castelle C.J."/>
            <person name="Probst A.J."/>
            <person name="Thomas B.C."/>
            <person name="Singh A."/>
            <person name="Wilkins M.J."/>
            <person name="Karaoz U."/>
            <person name="Brodie E.L."/>
            <person name="Williams K.H."/>
            <person name="Hubbard S.S."/>
            <person name="Banfield J.F."/>
        </authorList>
    </citation>
    <scope>NUCLEOTIDE SEQUENCE [LARGE SCALE GENOMIC DNA]</scope>
</reference>
<dbReference type="InterPro" id="IPR010766">
    <property type="entry name" value="DRTGG"/>
</dbReference>
<evidence type="ECO:0000256" key="1">
    <source>
        <dbReference type="ARBA" id="ARBA00011643"/>
    </source>
</evidence>
<name>A0A1F5ABA8_9BACT</name>
<evidence type="ECO:0000313" key="3">
    <source>
        <dbReference type="EMBL" id="OGD15822.1"/>
    </source>
</evidence>
<dbReference type="EMBL" id="MEYH01000047">
    <property type="protein sequence ID" value="OGD15822.1"/>
    <property type="molecule type" value="Genomic_DNA"/>
</dbReference>
<feature type="domain" description="DRTGG" evidence="2">
    <location>
        <begin position="33"/>
        <end position="102"/>
    </location>
</feature>
<protein>
    <recommendedName>
        <fullName evidence="2">DRTGG domain-containing protein</fullName>
    </recommendedName>
</protein>
<evidence type="ECO:0000313" key="4">
    <source>
        <dbReference type="Proteomes" id="UP000177701"/>
    </source>
</evidence>
<comment type="caution">
    <text evidence="3">The sequence shown here is derived from an EMBL/GenBank/DDBJ whole genome shotgun (WGS) entry which is preliminary data.</text>
</comment>
<evidence type="ECO:0000259" key="2">
    <source>
        <dbReference type="Pfam" id="PF07085"/>
    </source>
</evidence>
<sequence>MKLSKIVNKCQLEKIVFCTDYEIKNGYCGDLMSDVMAHAEPECIWITIQAHKNSIAVALIKDIKSIVFTNNVTVEKEVIKKAEEEKINLFRTNKDSFTVCGEIYCLMEAETAKD</sequence>
<dbReference type="Pfam" id="PF07085">
    <property type="entry name" value="DRTGG"/>
    <property type="match status" value="1"/>
</dbReference>
<dbReference type="InterPro" id="IPR028979">
    <property type="entry name" value="Ser_kin/Pase_Hpr-like_N_sf"/>
</dbReference>
<dbReference type="AlphaFoldDB" id="A0A1F5ABA8"/>
<dbReference type="STRING" id="1797291.A2V47_01420"/>
<dbReference type="Proteomes" id="UP000177701">
    <property type="component" value="Unassembled WGS sequence"/>
</dbReference>
<proteinExistence type="predicted"/>
<dbReference type="SUPFAM" id="SSF75138">
    <property type="entry name" value="HprK N-terminal domain-like"/>
    <property type="match status" value="1"/>
</dbReference>
<organism evidence="3 4">
    <name type="scientific">Candidatus Sediminicultor quintus</name>
    <dbReference type="NCBI Taxonomy" id="1797291"/>
    <lineage>
        <taxon>Bacteria</taxon>
        <taxon>Pseudomonadati</taxon>
        <taxon>Atribacterota</taxon>
        <taxon>Candidatus Phoenicimicrobiia</taxon>
        <taxon>Candidatus Pheonicimicrobiales</taxon>
        <taxon>Candidatus Phoenicimicrobiaceae</taxon>
        <taxon>Candidatus Sediminicultor</taxon>
    </lineage>
</organism>
<accession>A0A1F5ABA8</accession>
<gene>
    <name evidence="3" type="ORF">A2V47_01420</name>
</gene>
<comment type="subunit">
    <text evidence="1">Homohexamer.</text>
</comment>
<dbReference type="Gene3D" id="3.40.1390.20">
    <property type="entry name" value="HprK N-terminal domain-like"/>
    <property type="match status" value="1"/>
</dbReference>